<evidence type="ECO:0000313" key="1">
    <source>
        <dbReference type="EMBL" id="KAG0449402.1"/>
    </source>
</evidence>
<evidence type="ECO:0000313" key="2">
    <source>
        <dbReference type="Proteomes" id="UP000639772"/>
    </source>
</evidence>
<accession>A0A835PCX2</accession>
<gene>
    <name evidence="1" type="ORF">HPP92_027329</name>
</gene>
<proteinExistence type="predicted"/>
<reference evidence="1 2" key="1">
    <citation type="journal article" date="2020" name="Nat. Food">
        <title>A phased Vanilla planifolia genome enables genetic improvement of flavour and production.</title>
        <authorList>
            <person name="Hasing T."/>
            <person name="Tang H."/>
            <person name="Brym M."/>
            <person name="Khazi F."/>
            <person name="Huang T."/>
            <person name="Chambers A.H."/>
        </authorList>
    </citation>
    <scope>NUCLEOTIDE SEQUENCE [LARGE SCALE GENOMIC DNA]</scope>
    <source>
        <tissue evidence="1">Leaf</tissue>
    </source>
</reference>
<dbReference type="AlphaFoldDB" id="A0A835PCX2"/>
<comment type="caution">
    <text evidence="1">The sequence shown here is derived from an EMBL/GenBank/DDBJ whole genome shotgun (WGS) entry which is preliminary data.</text>
</comment>
<sequence length="84" mass="9568">MTEALKEVNEVILKALDEMVTLGVDMPPIAIEEHAKARGRRCPEQERELEKLSLGVYEDPSRGLEHSKTKEVQHHIDISHVNLE</sequence>
<protein>
    <submittedName>
        <fullName evidence="1">Uncharacterized protein</fullName>
    </submittedName>
</protein>
<name>A0A835PCX2_VANPL</name>
<dbReference type="Proteomes" id="UP000639772">
    <property type="component" value="Unassembled WGS sequence"/>
</dbReference>
<organism evidence="1 2">
    <name type="scientific">Vanilla planifolia</name>
    <name type="common">Vanilla</name>
    <dbReference type="NCBI Taxonomy" id="51239"/>
    <lineage>
        <taxon>Eukaryota</taxon>
        <taxon>Viridiplantae</taxon>
        <taxon>Streptophyta</taxon>
        <taxon>Embryophyta</taxon>
        <taxon>Tracheophyta</taxon>
        <taxon>Spermatophyta</taxon>
        <taxon>Magnoliopsida</taxon>
        <taxon>Liliopsida</taxon>
        <taxon>Asparagales</taxon>
        <taxon>Orchidaceae</taxon>
        <taxon>Vanilloideae</taxon>
        <taxon>Vanilleae</taxon>
        <taxon>Vanilla</taxon>
    </lineage>
</organism>
<dbReference type="EMBL" id="JADCNM010000188">
    <property type="protein sequence ID" value="KAG0449402.1"/>
    <property type="molecule type" value="Genomic_DNA"/>
</dbReference>